<gene>
    <name evidence="1" type="ORF">J596_3594</name>
</gene>
<evidence type="ECO:0000313" key="2">
    <source>
        <dbReference type="Proteomes" id="UP000027327"/>
    </source>
</evidence>
<proteinExistence type="predicted"/>
<dbReference type="Proteomes" id="UP000027327">
    <property type="component" value="Unassembled WGS sequence"/>
</dbReference>
<dbReference type="EMBL" id="JMOD01000098">
    <property type="protein sequence ID" value="KCY14623.1"/>
    <property type="molecule type" value="Genomic_DNA"/>
</dbReference>
<evidence type="ECO:0000313" key="1">
    <source>
        <dbReference type="EMBL" id="KCY14623.1"/>
    </source>
</evidence>
<dbReference type="AlphaFoldDB" id="A0A062I9P9"/>
<comment type="caution">
    <text evidence="1">The sequence shown here is derived from an EMBL/GenBank/DDBJ whole genome shotgun (WGS) entry which is preliminary data.</text>
</comment>
<sequence length="104" mass="11943">MKLENIVIIENRLFQNSTQIYFENFPFDGDEFYVPVGDYTKPIGFLKFKQIAKPGCFELSELVSLDYPSPNPQFSLSGVLYSRQKAIEAHQSICAYQQAVNRLP</sequence>
<organism evidence="1 2">
    <name type="scientific">Acinetobacter baumannii 21072</name>
    <dbReference type="NCBI Taxonomy" id="1310697"/>
    <lineage>
        <taxon>Bacteria</taxon>
        <taxon>Pseudomonadati</taxon>
        <taxon>Pseudomonadota</taxon>
        <taxon>Gammaproteobacteria</taxon>
        <taxon>Moraxellales</taxon>
        <taxon>Moraxellaceae</taxon>
        <taxon>Acinetobacter</taxon>
        <taxon>Acinetobacter calcoaceticus/baumannii complex</taxon>
    </lineage>
</organism>
<reference evidence="1 2" key="1">
    <citation type="submission" date="2014-04" db="EMBL/GenBank/DDBJ databases">
        <title>Comparative genomics and transcriptomics to identify genetic mechanisms underlying the emergence of carbapenem resistant Acinetobacter baumannii (CRAb).</title>
        <authorList>
            <person name="Harris A.D."/>
            <person name="Johnson K.J."/>
            <person name="George J."/>
            <person name="Nadendla S."/>
            <person name="Daugherty S.C."/>
            <person name="Parankush S."/>
            <person name="Sadzewicz L."/>
            <person name="Tallon L."/>
            <person name="Sengamalay N."/>
            <person name="Hazen T.H."/>
            <person name="Rasko D.A."/>
        </authorList>
    </citation>
    <scope>NUCLEOTIDE SEQUENCE [LARGE SCALE GENOMIC DNA]</scope>
    <source>
        <strain evidence="1 2">21072</strain>
    </source>
</reference>
<protein>
    <submittedName>
        <fullName evidence="1">Uncharacterized protein</fullName>
    </submittedName>
</protein>
<name>A0A062I9P9_ACIBA</name>
<dbReference type="PATRIC" id="fig|1310697.3.peg.3419"/>
<accession>A0A062I9P9</accession>